<organism evidence="3 4">
    <name type="scientific">Desulfonema magnum</name>
    <dbReference type="NCBI Taxonomy" id="45655"/>
    <lineage>
        <taxon>Bacteria</taxon>
        <taxon>Pseudomonadati</taxon>
        <taxon>Thermodesulfobacteriota</taxon>
        <taxon>Desulfobacteria</taxon>
        <taxon>Desulfobacterales</taxon>
        <taxon>Desulfococcaceae</taxon>
        <taxon>Desulfonema</taxon>
    </lineage>
</organism>
<protein>
    <recommendedName>
        <fullName evidence="2">DUF8180 domain-containing protein</fullName>
    </recommendedName>
</protein>
<feature type="region of interest" description="Disordered" evidence="1">
    <location>
        <begin position="1"/>
        <end position="32"/>
    </location>
</feature>
<reference evidence="3" key="1">
    <citation type="journal article" date="2021" name="Microb. Physiol.">
        <title>Proteogenomic Insights into the Physiology of Marine, Sulfate-Reducing, Filamentous Desulfonema limicola and Desulfonema magnum.</title>
        <authorList>
            <person name="Schnaars V."/>
            <person name="Wohlbrand L."/>
            <person name="Scheve S."/>
            <person name="Hinrichs C."/>
            <person name="Reinhardt R."/>
            <person name="Rabus R."/>
        </authorList>
    </citation>
    <scope>NUCLEOTIDE SEQUENCE</scope>
    <source>
        <strain evidence="3">4be13</strain>
    </source>
</reference>
<keyword evidence="4" id="KW-1185">Reference proteome</keyword>
<evidence type="ECO:0000313" key="4">
    <source>
        <dbReference type="Proteomes" id="UP000663722"/>
    </source>
</evidence>
<sequence>MSHHHDHDHHDHHHHDHHHHHHEHQSELSFEEKMTKLLEHWVNHNDDHAQNYRDWAEKANENNMAKVSDLLKDAADMTLEISKKFEQATEIMKSK</sequence>
<dbReference type="EMBL" id="CP061800">
    <property type="protein sequence ID" value="QTA92129.1"/>
    <property type="molecule type" value="Genomic_DNA"/>
</dbReference>
<proteinExistence type="predicted"/>
<evidence type="ECO:0000259" key="2">
    <source>
        <dbReference type="Pfam" id="PF26551"/>
    </source>
</evidence>
<accession>A0A975GSK5</accession>
<feature type="compositionally biased region" description="Basic residues" evidence="1">
    <location>
        <begin position="1"/>
        <end position="23"/>
    </location>
</feature>
<gene>
    <name evidence="3" type="ORF">dnm_082040</name>
</gene>
<feature type="domain" description="DUF8180" evidence="2">
    <location>
        <begin position="35"/>
        <end position="90"/>
    </location>
</feature>
<name>A0A975GSK5_9BACT</name>
<dbReference type="KEGG" id="dmm:dnm_082040"/>
<dbReference type="Proteomes" id="UP000663722">
    <property type="component" value="Chromosome"/>
</dbReference>
<dbReference type="RefSeq" id="WP_207679622.1">
    <property type="nucleotide sequence ID" value="NZ_CP061800.1"/>
</dbReference>
<evidence type="ECO:0000313" key="3">
    <source>
        <dbReference type="EMBL" id="QTA92129.1"/>
    </source>
</evidence>
<evidence type="ECO:0000256" key="1">
    <source>
        <dbReference type="SAM" id="MobiDB-lite"/>
    </source>
</evidence>
<dbReference type="Pfam" id="PF26551">
    <property type="entry name" value="DUF8180"/>
    <property type="match status" value="1"/>
</dbReference>
<dbReference type="AlphaFoldDB" id="A0A975GSK5"/>
<dbReference type="InterPro" id="IPR058493">
    <property type="entry name" value="DUF8180"/>
</dbReference>